<reference evidence="3 4" key="3">
    <citation type="journal article" date="2017" name="G3 (Bethesda)">
        <title>Comparative analysis highlights variable genome content of wheat rusts and divergence of the mating loci.</title>
        <authorList>
            <person name="Cuomo C.A."/>
            <person name="Bakkeren G."/>
            <person name="Khalil H.B."/>
            <person name="Panwar V."/>
            <person name="Joly D."/>
            <person name="Linning R."/>
            <person name="Sakthikumar S."/>
            <person name="Song X."/>
            <person name="Adiconis X."/>
            <person name="Fan L."/>
            <person name="Goldberg J.M."/>
            <person name="Levin J.Z."/>
            <person name="Young S."/>
            <person name="Zeng Q."/>
            <person name="Anikster Y."/>
            <person name="Bruce M."/>
            <person name="Wang M."/>
            <person name="Yin C."/>
            <person name="McCallum B."/>
            <person name="Szabo L.J."/>
            <person name="Hulbert S."/>
            <person name="Chen X."/>
            <person name="Fellers J.P."/>
        </authorList>
    </citation>
    <scope>NUCLEOTIDE SEQUENCE</scope>
    <source>
        <strain evidence="4">Isolate 1-1 / race 1 (BBBD)</strain>
        <strain evidence="3">isolate 1-1 / race 1 (BBBD)</strain>
    </source>
</reference>
<feature type="compositionally biased region" description="Pro residues" evidence="1">
    <location>
        <begin position="552"/>
        <end position="561"/>
    </location>
</feature>
<gene>
    <name evidence="2" type="ORF">PTTG_27366</name>
</gene>
<dbReference type="Proteomes" id="UP000005240">
    <property type="component" value="Unassembled WGS sequence"/>
</dbReference>
<feature type="compositionally biased region" description="Polar residues" evidence="1">
    <location>
        <begin position="320"/>
        <end position="350"/>
    </location>
</feature>
<feature type="compositionally biased region" description="Low complexity" evidence="1">
    <location>
        <begin position="952"/>
        <end position="966"/>
    </location>
</feature>
<dbReference type="EnsemblFungi" id="PTTG_27366-t43_1">
    <property type="protein sequence ID" value="PTTG_27366-t43_1-p1"/>
    <property type="gene ID" value="PTTG_27366"/>
</dbReference>
<dbReference type="OrthoDB" id="2505695at2759"/>
<reference evidence="2" key="1">
    <citation type="submission" date="2009-11" db="EMBL/GenBank/DDBJ databases">
        <authorList>
            <consortium name="The Broad Institute Genome Sequencing Platform"/>
            <person name="Ward D."/>
            <person name="Feldgarden M."/>
            <person name="Earl A."/>
            <person name="Young S.K."/>
            <person name="Zeng Q."/>
            <person name="Koehrsen M."/>
            <person name="Alvarado L."/>
            <person name="Berlin A."/>
            <person name="Bochicchio J."/>
            <person name="Borenstein D."/>
            <person name="Chapman S.B."/>
            <person name="Chen Z."/>
            <person name="Engels R."/>
            <person name="Freedman E."/>
            <person name="Gellesch M."/>
            <person name="Goldberg J."/>
            <person name="Griggs A."/>
            <person name="Gujja S."/>
            <person name="Heilman E."/>
            <person name="Heiman D."/>
            <person name="Hepburn T."/>
            <person name="Howarth C."/>
            <person name="Jen D."/>
            <person name="Larson L."/>
            <person name="Lewis B."/>
            <person name="Mehta T."/>
            <person name="Park D."/>
            <person name="Pearson M."/>
            <person name="Roberts A."/>
            <person name="Saif S."/>
            <person name="Shea T."/>
            <person name="Shenoy N."/>
            <person name="Sisk P."/>
            <person name="Stolte C."/>
            <person name="Sykes S."/>
            <person name="Thomson T."/>
            <person name="Walk T."/>
            <person name="White J."/>
            <person name="Yandava C."/>
            <person name="Izard J."/>
            <person name="Baranova O.V."/>
            <person name="Blanton J.M."/>
            <person name="Tanner A.C."/>
            <person name="Dewhirst F.E."/>
            <person name="Haas B."/>
            <person name="Nusbaum C."/>
            <person name="Birren B."/>
        </authorList>
    </citation>
    <scope>NUCLEOTIDE SEQUENCE [LARGE SCALE GENOMIC DNA]</scope>
    <source>
        <strain evidence="2">1-1 BBBD Race 1</strain>
    </source>
</reference>
<feature type="region of interest" description="Disordered" evidence="1">
    <location>
        <begin position="155"/>
        <end position="177"/>
    </location>
</feature>
<feature type="compositionally biased region" description="Polar residues" evidence="1">
    <location>
        <begin position="736"/>
        <end position="745"/>
    </location>
</feature>
<evidence type="ECO:0000256" key="1">
    <source>
        <dbReference type="SAM" id="MobiDB-lite"/>
    </source>
</evidence>
<feature type="region of interest" description="Disordered" evidence="1">
    <location>
        <begin position="1067"/>
        <end position="1096"/>
    </location>
</feature>
<feature type="region of interest" description="Disordered" evidence="1">
    <location>
        <begin position="734"/>
        <end position="759"/>
    </location>
</feature>
<accession>A0A180GL72</accession>
<feature type="compositionally biased region" description="Low complexity" evidence="1">
    <location>
        <begin position="654"/>
        <end position="665"/>
    </location>
</feature>
<keyword evidence="4" id="KW-1185">Reference proteome</keyword>
<evidence type="ECO:0000313" key="4">
    <source>
        <dbReference type="Proteomes" id="UP000005240"/>
    </source>
</evidence>
<feature type="region of interest" description="Disordered" evidence="1">
    <location>
        <begin position="316"/>
        <end position="442"/>
    </location>
</feature>
<dbReference type="VEuPathDB" id="FungiDB:PTTG_27366"/>
<feature type="compositionally biased region" description="Polar residues" evidence="1">
    <location>
        <begin position="476"/>
        <end position="496"/>
    </location>
</feature>
<feature type="compositionally biased region" description="Low complexity" evidence="1">
    <location>
        <begin position="1019"/>
        <end position="1045"/>
    </location>
</feature>
<name>A0A180GL72_PUCT1</name>
<feature type="compositionally biased region" description="Polar residues" evidence="1">
    <location>
        <begin position="564"/>
        <end position="578"/>
    </location>
</feature>
<proteinExistence type="predicted"/>
<protein>
    <recommendedName>
        <fullName evidence="5">Mediator of RNA polymerase II transcription subunit 25</fullName>
    </recommendedName>
</protein>
<dbReference type="AlphaFoldDB" id="A0A180GL72"/>
<feature type="compositionally biased region" description="Basic and acidic residues" evidence="1">
    <location>
        <begin position="361"/>
        <end position="370"/>
    </location>
</feature>
<feature type="compositionally biased region" description="Low complexity" evidence="1">
    <location>
        <begin position="632"/>
        <end position="645"/>
    </location>
</feature>
<organism evidence="2">
    <name type="scientific">Puccinia triticina (isolate 1-1 / race 1 (BBBD))</name>
    <name type="common">Brown leaf rust fungus</name>
    <dbReference type="NCBI Taxonomy" id="630390"/>
    <lineage>
        <taxon>Eukaryota</taxon>
        <taxon>Fungi</taxon>
        <taxon>Dikarya</taxon>
        <taxon>Basidiomycota</taxon>
        <taxon>Pucciniomycotina</taxon>
        <taxon>Pucciniomycetes</taxon>
        <taxon>Pucciniales</taxon>
        <taxon>Pucciniaceae</taxon>
        <taxon>Puccinia</taxon>
    </lineage>
</organism>
<feature type="compositionally biased region" description="Low complexity" evidence="1">
    <location>
        <begin position="581"/>
        <end position="617"/>
    </location>
</feature>
<evidence type="ECO:0008006" key="5">
    <source>
        <dbReference type="Google" id="ProtNLM"/>
    </source>
</evidence>
<feature type="region of interest" description="Disordered" evidence="1">
    <location>
        <begin position="1003"/>
        <end position="1052"/>
    </location>
</feature>
<feature type="region of interest" description="Disordered" evidence="1">
    <location>
        <begin position="468"/>
        <end position="504"/>
    </location>
</feature>
<reference evidence="3" key="4">
    <citation type="submission" date="2025-05" db="UniProtKB">
        <authorList>
            <consortium name="EnsemblFungi"/>
        </authorList>
    </citation>
    <scope>IDENTIFICATION</scope>
    <source>
        <strain evidence="3">isolate 1-1 / race 1 (BBBD)</strain>
    </source>
</reference>
<feature type="compositionally biased region" description="Low complexity" evidence="1">
    <location>
        <begin position="917"/>
        <end position="933"/>
    </location>
</feature>
<feature type="region of interest" description="Disordered" evidence="1">
    <location>
        <begin position="517"/>
        <end position="678"/>
    </location>
</feature>
<dbReference type="EMBL" id="ADAS02000052">
    <property type="protein sequence ID" value="OAV93301.1"/>
    <property type="molecule type" value="Genomic_DNA"/>
</dbReference>
<evidence type="ECO:0000313" key="2">
    <source>
        <dbReference type="EMBL" id="OAV93301.1"/>
    </source>
</evidence>
<feature type="region of interest" description="Disordered" evidence="1">
    <location>
        <begin position="917"/>
        <end position="977"/>
    </location>
</feature>
<reference evidence="2" key="2">
    <citation type="submission" date="2016-05" db="EMBL/GenBank/DDBJ databases">
        <title>Comparative analysis highlights variable genome content of wheat rusts and divergence of the mating loci.</title>
        <authorList>
            <person name="Cuomo C.A."/>
            <person name="Bakkeren G."/>
            <person name="Szabo L."/>
            <person name="Khalil H."/>
            <person name="Joly D."/>
            <person name="Goldberg J."/>
            <person name="Young S."/>
            <person name="Zeng Q."/>
            <person name="Fellers J."/>
        </authorList>
    </citation>
    <scope>NUCLEOTIDE SEQUENCE [LARGE SCALE GENOMIC DNA]</scope>
    <source>
        <strain evidence="2">1-1 BBBD Race 1</strain>
    </source>
</reference>
<feature type="compositionally biased region" description="Polar residues" evidence="1">
    <location>
        <begin position="967"/>
        <end position="977"/>
    </location>
</feature>
<feature type="compositionally biased region" description="Low complexity" evidence="1">
    <location>
        <begin position="526"/>
        <end position="551"/>
    </location>
</feature>
<sequence>MADTLSQPSFLPFSSASTTASQPSILPSFTQNQPVVSCVFCIDGSLRSRIHWKEYGAEYMLSYIRGLQFLHPGALFRLVPVLFTSLPPSVPASLSITRPYPFLDLDQFTLIIPDLLPLRSRSDNPAGPDDLLDYGGNDPAILEALVCAVELLDRSPSSSSAHPRPRNTTKPEPQNTHHKHILIITASDIGPPGPHPTPQKIFEPAADDLPRTVPMFNQMAEYDGLTFHDLCGRFVKDTQGRWIHDKQIGLLERKSIVFGFISIARTPRLLTFTGRHLGPQTFHALRQQSSIMPLHHTHSVIINCLTDINAPSNKRPAALMSTNSGPIPFSPNSHLAGSVTSRNLATNGIQDGSFHPSAKRPRTESGDDHALLAPSSNPFSITVSSAPHPSVSRHAPNSGTMIGFPVVIPPQDQPAQSRETQHLAPFLSSSNPPPLTSAQSDKALNVPDNSLAQGLSFLIGGNKSSPVPQSILDPANHSNSSLAPTFASNRSQSTPGVASVDATPPTDALSQALALLTGPLPSGKSSQALPLPNQQAPSQAPQNLLPACQPHPTSPQKPTQPSPNDSQPLSQYSSSAPNPTQPQQLLQTGSQKSQQIFQPPQIQQKQQQQLQQLQQLQESHKIQTQHTASQRPPTSSAISSQSTPSLLPAASIVPSQQQPPKQQSQLMNLNGPGRSVHPTHKSLMEQAQKRAREQMAAVEEKFKRGELSEDQRQYANRKIASTINELIRAHLMKAQAASQANEPNPNTIPPPALSPPSTSDGPFLWKGRLIWNITMSGSVNNGNEVQTRDVSIPIGVLPTANQLTNEWLRRTVDSWPKIWRVDPIRPTNMPELSAHTQSAQISGTVIHLLPEPPCPSNGGLPNEIIHKQLCERLAKVNTFVVPFDDMGHGVVILYNQSIRGLTGIIFIRTPIPYQIFQPTQQQPGPLPSSSSTSIARPNSRATGSPGLLHQLSNNNNVMSGVANNHNGNSQINPSLQQPSNLGAVAQKQLIQQMLAQNQHRNQLFPQQQQPQHQQHHHPQLQQQHQQQLQHQHQQQSQLHTFQTLQNQQHQSSFNPHAQQLLQNLSASFSSNHNNPSPGNIINNSNKIGNGPGGPGW</sequence>
<feature type="compositionally biased region" description="Polar residues" evidence="1">
    <location>
        <begin position="374"/>
        <end position="387"/>
    </location>
</feature>
<feature type="compositionally biased region" description="Low complexity" evidence="1">
    <location>
        <begin position="1069"/>
        <end position="1088"/>
    </location>
</feature>
<feature type="compositionally biased region" description="Low complexity" evidence="1">
    <location>
        <begin position="1003"/>
        <end position="1012"/>
    </location>
</feature>
<evidence type="ECO:0000313" key="3">
    <source>
        <dbReference type="EnsemblFungi" id="PTTG_27366-t43_1-p1"/>
    </source>
</evidence>